<dbReference type="PROSITE" id="PS50011">
    <property type="entry name" value="PROTEIN_KINASE_DOM"/>
    <property type="match status" value="1"/>
</dbReference>
<dbReference type="InterPro" id="IPR011009">
    <property type="entry name" value="Kinase-like_dom_sf"/>
</dbReference>
<protein>
    <submittedName>
        <fullName evidence="6">Protein kinase</fullName>
    </submittedName>
</protein>
<dbReference type="Pfam" id="PF00069">
    <property type="entry name" value="Pkinase"/>
    <property type="match status" value="1"/>
</dbReference>
<accession>A0A5C6RQ35</accession>
<proteinExistence type="predicted"/>
<organism evidence="6 7">
    <name type="scientific">Phaeodactylibacter luteus</name>
    <dbReference type="NCBI Taxonomy" id="1564516"/>
    <lineage>
        <taxon>Bacteria</taxon>
        <taxon>Pseudomonadati</taxon>
        <taxon>Bacteroidota</taxon>
        <taxon>Saprospiria</taxon>
        <taxon>Saprospirales</taxon>
        <taxon>Haliscomenobacteraceae</taxon>
        <taxon>Phaeodactylibacter</taxon>
    </lineage>
</organism>
<keyword evidence="4" id="KW-0067">ATP-binding</keyword>
<dbReference type="Gene3D" id="1.10.510.10">
    <property type="entry name" value="Transferase(Phosphotransferase) domain 1"/>
    <property type="match status" value="1"/>
</dbReference>
<dbReference type="InterPro" id="IPR044399">
    <property type="entry name" value="Mb-like_M"/>
</dbReference>
<keyword evidence="2" id="KW-0547">Nucleotide-binding</keyword>
<reference evidence="6 7" key="1">
    <citation type="submission" date="2019-08" db="EMBL/GenBank/DDBJ databases">
        <title>Genome of Phaeodactylibacter luteus.</title>
        <authorList>
            <person name="Bowman J.P."/>
        </authorList>
    </citation>
    <scope>NUCLEOTIDE SEQUENCE [LARGE SCALE GENOMIC DNA]</scope>
    <source>
        <strain evidence="6 7">KCTC 42180</strain>
    </source>
</reference>
<evidence type="ECO:0000313" key="6">
    <source>
        <dbReference type="EMBL" id="TXB64119.1"/>
    </source>
</evidence>
<dbReference type="InterPro" id="IPR009050">
    <property type="entry name" value="Globin-like_sf"/>
</dbReference>
<dbReference type="SUPFAM" id="SSF56112">
    <property type="entry name" value="Protein kinase-like (PK-like)"/>
    <property type="match status" value="1"/>
</dbReference>
<gene>
    <name evidence="6" type="ORF">FRY97_07435</name>
</gene>
<comment type="caution">
    <text evidence="6">The sequence shown here is derived from an EMBL/GenBank/DDBJ whole genome shotgun (WGS) entry which is preliminary data.</text>
</comment>
<dbReference type="Pfam" id="PF19964">
    <property type="entry name" value="EAD11"/>
    <property type="match status" value="1"/>
</dbReference>
<dbReference type="GO" id="GO:0004674">
    <property type="term" value="F:protein serine/threonine kinase activity"/>
    <property type="evidence" value="ECO:0007669"/>
    <property type="project" value="TreeGrafter"/>
</dbReference>
<dbReference type="RefSeq" id="WP_147166818.1">
    <property type="nucleotide sequence ID" value="NZ_VOOR01000012.1"/>
</dbReference>
<dbReference type="GO" id="GO:0019825">
    <property type="term" value="F:oxygen binding"/>
    <property type="evidence" value="ECO:0007669"/>
    <property type="project" value="InterPro"/>
</dbReference>
<evidence type="ECO:0000256" key="2">
    <source>
        <dbReference type="ARBA" id="ARBA00022741"/>
    </source>
</evidence>
<keyword evidence="3 6" id="KW-0418">Kinase</keyword>
<dbReference type="CDD" id="cd01040">
    <property type="entry name" value="Mb-like"/>
    <property type="match status" value="1"/>
</dbReference>
<dbReference type="EMBL" id="VOOR01000012">
    <property type="protein sequence ID" value="TXB64119.1"/>
    <property type="molecule type" value="Genomic_DNA"/>
</dbReference>
<keyword evidence="7" id="KW-1185">Reference proteome</keyword>
<dbReference type="GO" id="GO:0020037">
    <property type="term" value="F:heme binding"/>
    <property type="evidence" value="ECO:0007669"/>
    <property type="project" value="InterPro"/>
</dbReference>
<evidence type="ECO:0000256" key="4">
    <source>
        <dbReference type="ARBA" id="ARBA00022840"/>
    </source>
</evidence>
<dbReference type="Gene3D" id="3.30.200.20">
    <property type="entry name" value="Phosphorylase Kinase, domain 1"/>
    <property type="match status" value="1"/>
</dbReference>
<dbReference type="Gene3D" id="1.10.490.10">
    <property type="entry name" value="Globins"/>
    <property type="match status" value="1"/>
</dbReference>
<evidence type="ECO:0000256" key="3">
    <source>
        <dbReference type="ARBA" id="ARBA00022777"/>
    </source>
</evidence>
<dbReference type="PANTHER" id="PTHR43289:SF6">
    <property type="entry name" value="SERINE_THREONINE-PROTEIN KINASE NEKL-3"/>
    <property type="match status" value="1"/>
</dbReference>
<dbReference type="InterPro" id="IPR012292">
    <property type="entry name" value="Globin/Proto"/>
</dbReference>
<dbReference type="InterPro" id="IPR000719">
    <property type="entry name" value="Prot_kinase_dom"/>
</dbReference>
<dbReference type="InterPro" id="IPR045439">
    <property type="entry name" value="EAD11"/>
</dbReference>
<dbReference type="AlphaFoldDB" id="A0A5C6RQ35"/>
<keyword evidence="1" id="KW-0808">Transferase</keyword>
<sequence>MVQLKENIGQLRKLVEENRVGEALQKLSRWGKYSEYQVTISLLLSDYNDLKQDAMVRVITQEEERVRLIQIKKSILQLLAHIRDTAQGALSDEQEGQLVQITLAKNEAEFKRLLEHKLALRYTNLEHLSSGDNAIIYRADQVDPVTGVGRKVAIKVIKPLSVIDDENLEHIRADLAKAKQLSGLDGIISVLDEGLDAPPRYIVTEYVDGMRLSDRLKEGWPYQVGEVRDMLYTMARALAQGHASGLVHNNLWPSNVLVDRQRGPRLSPFQVVRASYVKRTFERLRLFAMYWSPEQINRDEATEQSDQYAFGLLAFELFAGRPFFRGETVLDILRKRLAFDENPGLLLEELKTTQCPPHFAQAIARMLRPVPADRHWDMEEVLRAIEGIAPLGELTPQHPDYELIRKLRASYNRCRRAPGFYEDFYRRFLDAAPHAREVFNRAWERRMDKHGYTEERIWKYQHRMLDLAVERMLRFPSVSTAMNQRLQQLWEQHQRAGVQAADYAIFLGQLKEAMWACDQGSWQSIEELSRAWDVVLKETLPILSGA</sequence>
<evidence type="ECO:0000259" key="5">
    <source>
        <dbReference type="PROSITE" id="PS50011"/>
    </source>
</evidence>
<evidence type="ECO:0000313" key="7">
    <source>
        <dbReference type="Proteomes" id="UP000321580"/>
    </source>
</evidence>
<name>A0A5C6RQ35_9BACT</name>
<dbReference type="CDD" id="cd14014">
    <property type="entry name" value="STKc_PknB_like"/>
    <property type="match status" value="1"/>
</dbReference>
<evidence type="ECO:0000256" key="1">
    <source>
        <dbReference type="ARBA" id="ARBA00022679"/>
    </source>
</evidence>
<dbReference type="OrthoDB" id="9813021at2"/>
<dbReference type="PANTHER" id="PTHR43289">
    <property type="entry name" value="MITOGEN-ACTIVATED PROTEIN KINASE KINASE KINASE 20-RELATED"/>
    <property type="match status" value="1"/>
</dbReference>
<dbReference type="GO" id="GO:0005524">
    <property type="term" value="F:ATP binding"/>
    <property type="evidence" value="ECO:0007669"/>
    <property type="project" value="UniProtKB-KW"/>
</dbReference>
<dbReference type="Proteomes" id="UP000321580">
    <property type="component" value="Unassembled WGS sequence"/>
</dbReference>
<feature type="domain" description="Protein kinase" evidence="5">
    <location>
        <begin position="122"/>
        <end position="453"/>
    </location>
</feature>
<dbReference type="SUPFAM" id="SSF46458">
    <property type="entry name" value="Globin-like"/>
    <property type="match status" value="1"/>
</dbReference>